<feature type="transmembrane region" description="Helical" evidence="1">
    <location>
        <begin position="274"/>
        <end position="292"/>
    </location>
</feature>
<dbReference type="Proteomes" id="UP000323144">
    <property type="component" value="Chromosome"/>
</dbReference>
<dbReference type="SUPFAM" id="SSF48317">
    <property type="entry name" value="Acid phosphatase/Vanadium-dependent haloperoxidase"/>
    <property type="match status" value="1"/>
</dbReference>
<dbReference type="AlphaFoldDB" id="A0A5B9Y3F6"/>
<name>A0A5B9Y3F6_9MOLU</name>
<accession>A0A5B9Y3F6</accession>
<feature type="transmembrane region" description="Helical" evidence="1">
    <location>
        <begin position="12"/>
        <end position="35"/>
    </location>
</feature>
<reference evidence="3 4" key="1">
    <citation type="submission" date="2019-08" db="EMBL/GenBank/DDBJ databases">
        <title>Complete genome sequence of Spiroplasma chinense CCH (DSM 19755).</title>
        <authorList>
            <person name="Shen H.-Y."/>
            <person name="Lin Y.-C."/>
            <person name="Chou L."/>
            <person name="Kuo C.-H."/>
        </authorList>
    </citation>
    <scope>NUCLEOTIDE SEQUENCE [LARGE SCALE GENOMIC DNA]</scope>
    <source>
        <strain evidence="3 4">CCH</strain>
    </source>
</reference>
<keyword evidence="4" id="KW-1185">Reference proteome</keyword>
<protein>
    <submittedName>
        <fullName evidence="3">Phosphatase PAP2 family protein</fullName>
    </submittedName>
</protein>
<keyword evidence="1" id="KW-1133">Transmembrane helix</keyword>
<dbReference type="RefSeq" id="WP_166507923.1">
    <property type="nucleotide sequence ID" value="NZ_CP043026.1"/>
</dbReference>
<feature type="transmembrane region" description="Helical" evidence="1">
    <location>
        <begin position="119"/>
        <end position="139"/>
    </location>
</feature>
<dbReference type="PANTHER" id="PTHR14969:SF13">
    <property type="entry name" value="AT30094P"/>
    <property type="match status" value="1"/>
</dbReference>
<dbReference type="InterPro" id="IPR000326">
    <property type="entry name" value="PAP2/HPO"/>
</dbReference>
<evidence type="ECO:0000313" key="4">
    <source>
        <dbReference type="Proteomes" id="UP000323144"/>
    </source>
</evidence>
<feature type="transmembrane region" description="Helical" evidence="1">
    <location>
        <begin position="159"/>
        <end position="180"/>
    </location>
</feature>
<feature type="transmembrane region" description="Helical" evidence="1">
    <location>
        <begin position="55"/>
        <end position="77"/>
    </location>
</feature>
<proteinExistence type="predicted"/>
<dbReference type="SMART" id="SM00014">
    <property type="entry name" value="acidPPc"/>
    <property type="match status" value="1"/>
</dbReference>
<dbReference type="InterPro" id="IPR036938">
    <property type="entry name" value="PAP2/HPO_sf"/>
</dbReference>
<dbReference type="Gene3D" id="1.20.144.10">
    <property type="entry name" value="Phosphatidic acid phosphatase type 2/haloperoxidase"/>
    <property type="match status" value="1"/>
</dbReference>
<keyword evidence="1" id="KW-0812">Transmembrane</keyword>
<dbReference type="PANTHER" id="PTHR14969">
    <property type="entry name" value="SPHINGOSINE-1-PHOSPHATE PHOSPHOHYDROLASE"/>
    <property type="match status" value="1"/>
</dbReference>
<dbReference type="KEGG" id="schi:SCHIN_v1c03340"/>
<feature type="transmembrane region" description="Helical" evidence="1">
    <location>
        <begin position="86"/>
        <end position="107"/>
    </location>
</feature>
<feature type="transmembrane region" description="Helical" evidence="1">
    <location>
        <begin position="220"/>
        <end position="238"/>
    </location>
</feature>
<sequence>MFENKKKTKWYLIGILYTIIFAAFVTFIFKDYLISKLVVENMANKSDWLKHSFDMYGVIIYIIPIYTIIFYATLYLFNLKKVSSKWVISIETIISIISLVIIILASMEFEWFKTKNEQNSIEIISALIWYFIVLAYMVCLQSFTYKEKLHTNKEFLNEIIVKTIYAAIMVALAMLSVEILKNIFGRPRPREIFATEDPKSLFKYAFEINFTKTRSKSFPSGHTTSAATMLAMLFFIDFNKNKTQYLLLFIVSWVGIILTAISRIMILAHFATDVTFAIMMSGAYFLAAKPIGDKIIQRIQKRGEKQNG</sequence>
<dbReference type="EMBL" id="CP043026">
    <property type="protein sequence ID" value="QEH61531.1"/>
    <property type="molecule type" value="Genomic_DNA"/>
</dbReference>
<organism evidence="3 4">
    <name type="scientific">Spiroplasma chinense</name>
    <dbReference type="NCBI Taxonomy" id="216932"/>
    <lineage>
        <taxon>Bacteria</taxon>
        <taxon>Bacillati</taxon>
        <taxon>Mycoplasmatota</taxon>
        <taxon>Mollicutes</taxon>
        <taxon>Entomoplasmatales</taxon>
        <taxon>Spiroplasmataceae</taxon>
        <taxon>Spiroplasma</taxon>
    </lineage>
</organism>
<evidence type="ECO:0000313" key="3">
    <source>
        <dbReference type="EMBL" id="QEH61531.1"/>
    </source>
</evidence>
<evidence type="ECO:0000259" key="2">
    <source>
        <dbReference type="SMART" id="SM00014"/>
    </source>
</evidence>
<dbReference type="Pfam" id="PF01569">
    <property type="entry name" value="PAP2"/>
    <property type="match status" value="1"/>
</dbReference>
<gene>
    <name evidence="3" type="ORF">SCHIN_v1c03340</name>
</gene>
<keyword evidence="1" id="KW-0472">Membrane</keyword>
<evidence type="ECO:0000256" key="1">
    <source>
        <dbReference type="SAM" id="Phobius"/>
    </source>
</evidence>
<feature type="domain" description="Phosphatidic acid phosphatase type 2/haloperoxidase" evidence="2">
    <location>
        <begin position="162"/>
        <end position="289"/>
    </location>
</feature>
<feature type="transmembrane region" description="Helical" evidence="1">
    <location>
        <begin position="245"/>
        <end position="268"/>
    </location>
</feature>